<accession>A0A2M8GNT5</accession>
<dbReference type="PANTHER" id="PTHR42919">
    <property type="entry name" value="N-ALPHA-ACETYLTRANSFERASE"/>
    <property type="match status" value="1"/>
</dbReference>
<dbReference type="PANTHER" id="PTHR42919:SF8">
    <property type="entry name" value="N-ALPHA-ACETYLTRANSFERASE 50"/>
    <property type="match status" value="1"/>
</dbReference>
<keyword evidence="2" id="KW-0012">Acyltransferase</keyword>
<dbReference type="SUPFAM" id="SSF55729">
    <property type="entry name" value="Acyl-CoA N-acyltransferases (Nat)"/>
    <property type="match status" value="1"/>
</dbReference>
<feature type="domain" description="N-acetyltransferase" evidence="3">
    <location>
        <begin position="3"/>
        <end position="159"/>
    </location>
</feature>
<keyword evidence="1" id="KW-0808">Transferase</keyword>
<dbReference type="PROSITE" id="PS51186">
    <property type="entry name" value="GNAT"/>
    <property type="match status" value="1"/>
</dbReference>
<sequence>MDFSIKKITKKDIPKIVEIVSRVLTDDFDIYPLKVREAYKKVFNEKYFKDLLKNKKNVFFGAYKNNELIGFFSLKSDYGGIIYGDWLAVKKEYRSHGMASSLLKKAEEWMIKNKYHAYYLFTETEKNTSFYKKRGFKHIGTFKKSWFGQDEKIMQKILRAEPFKEIFN</sequence>
<dbReference type="Proteomes" id="UP000229370">
    <property type="component" value="Unassembled WGS sequence"/>
</dbReference>
<evidence type="ECO:0000256" key="1">
    <source>
        <dbReference type="ARBA" id="ARBA00022679"/>
    </source>
</evidence>
<dbReference type="Gene3D" id="3.40.630.30">
    <property type="match status" value="1"/>
</dbReference>
<evidence type="ECO:0000313" key="5">
    <source>
        <dbReference type="Proteomes" id="UP000229370"/>
    </source>
</evidence>
<organism evidence="4 5">
    <name type="scientific">Candidatus Roizmanbacteria bacterium CG_4_8_14_3_um_filter_36_10</name>
    <dbReference type="NCBI Taxonomy" id="1974834"/>
    <lineage>
        <taxon>Bacteria</taxon>
        <taxon>Candidatus Roizmaniibacteriota</taxon>
    </lineage>
</organism>
<dbReference type="GO" id="GO:0016747">
    <property type="term" value="F:acyltransferase activity, transferring groups other than amino-acyl groups"/>
    <property type="evidence" value="ECO:0007669"/>
    <property type="project" value="InterPro"/>
</dbReference>
<dbReference type="AlphaFoldDB" id="A0A2M8GNT5"/>
<comment type="caution">
    <text evidence="4">The sequence shown here is derived from an EMBL/GenBank/DDBJ whole genome shotgun (WGS) entry which is preliminary data.</text>
</comment>
<dbReference type="InterPro" id="IPR000182">
    <property type="entry name" value="GNAT_dom"/>
</dbReference>
<evidence type="ECO:0000256" key="2">
    <source>
        <dbReference type="ARBA" id="ARBA00023315"/>
    </source>
</evidence>
<evidence type="ECO:0000259" key="3">
    <source>
        <dbReference type="PROSITE" id="PS51186"/>
    </source>
</evidence>
<dbReference type="CDD" id="cd04301">
    <property type="entry name" value="NAT_SF"/>
    <property type="match status" value="1"/>
</dbReference>
<gene>
    <name evidence="4" type="ORF">CO007_00950</name>
</gene>
<dbReference type="EMBL" id="PFQK01000022">
    <property type="protein sequence ID" value="PJC82149.1"/>
    <property type="molecule type" value="Genomic_DNA"/>
</dbReference>
<proteinExistence type="predicted"/>
<dbReference type="Pfam" id="PF00583">
    <property type="entry name" value="Acetyltransf_1"/>
    <property type="match status" value="1"/>
</dbReference>
<reference evidence="5" key="1">
    <citation type="submission" date="2017-09" db="EMBL/GenBank/DDBJ databases">
        <title>Depth-based differentiation of microbial function through sediment-hosted aquifers and enrichment of novel symbionts in the deep terrestrial subsurface.</title>
        <authorList>
            <person name="Probst A.J."/>
            <person name="Ladd B."/>
            <person name="Jarett J.K."/>
            <person name="Geller-Mcgrath D.E."/>
            <person name="Sieber C.M.K."/>
            <person name="Emerson J.B."/>
            <person name="Anantharaman K."/>
            <person name="Thomas B.C."/>
            <person name="Malmstrom R."/>
            <person name="Stieglmeier M."/>
            <person name="Klingl A."/>
            <person name="Woyke T."/>
            <person name="Ryan C.M."/>
            <person name="Banfield J.F."/>
        </authorList>
    </citation>
    <scope>NUCLEOTIDE SEQUENCE [LARGE SCALE GENOMIC DNA]</scope>
</reference>
<name>A0A2M8GNT5_9BACT</name>
<protein>
    <recommendedName>
        <fullName evidence="3">N-acetyltransferase domain-containing protein</fullName>
    </recommendedName>
</protein>
<evidence type="ECO:0000313" key="4">
    <source>
        <dbReference type="EMBL" id="PJC82149.1"/>
    </source>
</evidence>
<dbReference type="InterPro" id="IPR051556">
    <property type="entry name" value="N-term/lysine_N-AcTrnsfr"/>
</dbReference>
<dbReference type="InterPro" id="IPR016181">
    <property type="entry name" value="Acyl_CoA_acyltransferase"/>
</dbReference>